<keyword evidence="2" id="KW-1185">Reference proteome</keyword>
<organism evidence="1 2">
    <name type="scientific">Deinobacterium chartae</name>
    <dbReference type="NCBI Taxonomy" id="521158"/>
    <lineage>
        <taxon>Bacteria</taxon>
        <taxon>Thermotogati</taxon>
        <taxon>Deinococcota</taxon>
        <taxon>Deinococci</taxon>
        <taxon>Deinococcales</taxon>
        <taxon>Deinococcaceae</taxon>
        <taxon>Deinobacterium</taxon>
    </lineage>
</organism>
<dbReference type="RefSeq" id="WP_183987769.1">
    <property type="nucleotide sequence ID" value="NZ_JACHHG010000009.1"/>
</dbReference>
<proteinExistence type="predicted"/>
<evidence type="ECO:0000313" key="1">
    <source>
        <dbReference type="EMBL" id="MBB6099008.1"/>
    </source>
</evidence>
<dbReference type="EMBL" id="JACHHG010000009">
    <property type="protein sequence ID" value="MBB6099008.1"/>
    <property type="molecule type" value="Genomic_DNA"/>
</dbReference>
<protein>
    <recommendedName>
        <fullName evidence="3">DUF937 domain-containing protein</fullName>
    </recommendedName>
</protein>
<dbReference type="InterPro" id="IPR009282">
    <property type="entry name" value="DUF937"/>
</dbReference>
<name>A0A841I3R0_9DEIO</name>
<evidence type="ECO:0008006" key="3">
    <source>
        <dbReference type="Google" id="ProtNLM"/>
    </source>
</evidence>
<dbReference type="AlphaFoldDB" id="A0A841I3R0"/>
<dbReference type="Proteomes" id="UP000569951">
    <property type="component" value="Unassembled WGS sequence"/>
</dbReference>
<sequence>MSILDAVLGQLGGGQLGQLSQRIGADEQQTHGAVRAALPLLLSGLAQRSRTPEGERHLAEQLEAGQGQGLLQQAFGGRQEVIEQTVSRSSGLEAGKVARLLPLLAPLVMNILNQQRRSGGGAGGGLGSLLDAEQGRLEQQHPGTQSALTRLLDSNGDGSVLDDVAGMLGRFRR</sequence>
<gene>
    <name evidence="1" type="ORF">HNR42_002444</name>
</gene>
<reference evidence="1 2" key="1">
    <citation type="submission" date="2020-08" db="EMBL/GenBank/DDBJ databases">
        <title>Genomic Encyclopedia of Type Strains, Phase IV (KMG-IV): sequencing the most valuable type-strain genomes for metagenomic binning, comparative biology and taxonomic classification.</title>
        <authorList>
            <person name="Goeker M."/>
        </authorList>
    </citation>
    <scope>NUCLEOTIDE SEQUENCE [LARGE SCALE GENOMIC DNA]</scope>
    <source>
        <strain evidence="1 2">DSM 21458</strain>
    </source>
</reference>
<accession>A0A841I3R0</accession>
<dbReference type="Pfam" id="PF06078">
    <property type="entry name" value="DUF937"/>
    <property type="match status" value="1"/>
</dbReference>
<evidence type="ECO:0000313" key="2">
    <source>
        <dbReference type="Proteomes" id="UP000569951"/>
    </source>
</evidence>
<comment type="caution">
    <text evidence="1">The sequence shown here is derived from an EMBL/GenBank/DDBJ whole genome shotgun (WGS) entry which is preliminary data.</text>
</comment>